<accession>A0A210QJ32</accession>
<proteinExistence type="predicted"/>
<comment type="caution">
    <text evidence="1">The sequence shown here is derived from an EMBL/GenBank/DDBJ whole genome shotgun (WGS) entry which is preliminary data.</text>
</comment>
<name>A0A210QJ32_MIZYE</name>
<keyword evidence="2" id="KW-1185">Reference proteome</keyword>
<gene>
    <name evidence="1" type="ORF">KP79_PYT01132</name>
</gene>
<sequence length="214" mass="24326">MSEISPITQSEESAFESNIISNLKDLVTVTKKRRSNEARATMNLVSASISGENLKVTKTKTHAAKRLGFQPRRVYGGYKKRLSVFTSENASLLVTTRKVRSDAVSMETKNSVYNWWTSPHNARPTGNKVDIKRKRTGLRAYVSHPILILEKTQTEIYNEFKTKNPPSRLANEFLKNYDLTLFVKCERKIGIHVAVGNTSRHGCYFEDVWISVGR</sequence>
<evidence type="ECO:0000313" key="2">
    <source>
        <dbReference type="Proteomes" id="UP000242188"/>
    </source>
</evidence>
<dbReference type="Proteomes" id="UP000242188">
    <property type="component" value="Unassembled WGS sequence"/>
</dbReference>
<dbReference type="EMBL" id="NEDP02003432">
    <property type="protein sequence ID" value="OWF48696.1"/>
    <property type="molecule type" value="Genomic_DNA"/>
</dbReference>
<dbReference type="AlphaFoldDB" id="A0A210QJ32"/>
<organism evidence="1 2">
    <name type="scientific">Mizuhopecten yessoensis</name>
    <name type="common">Japanese scallop</name>
    <name type="synonym">Patinopecten yessoensis</name>
    <dbReference type="NCBI Taxonomy" id="6573"/>
    <lineage>
        <taxon>Eukaryota</taxon>
        <taxon>Metazoa</taxon>
        <taxon>Spiralia</taxon>
        <taxon>Lophotrochozoa</taxon>
        <taxon>Mollusca</taxon>
        <taxon>Bivalvia</taxon>
        <taxon>Autobranchia</taxon>
        <taxon>Pteriomorphia</taxon>
        <taxon>Pectinida</taxon>
        <taxon>Pectinoidea</taxon>
        <taxon>Pectinidae</taxon>
        <taxon>Mizuhopecten</taxon>
    </lineage>
</organism>
<reference evidence="1 2" key="1">
    <citation type="journal article" date="2017" name="Nat. Ecol. Evol.">
        <title>Scallop genome provides insights into evolution of bilaterian karyotype and development.</title>
        <authorList>
            <person name="Wang S."/>
            <person name="Zhang J."/>
            <person name="Jiao W."/>
            <person name="Li J."/>
            <person name="Xun X."/>
            <person name="Sun Y."/>
            <person name="Guo X."/>
            <person name="Huan P."/>
            <person name="Dong B."/>
            <person name="Zhang L."/>
            <person name="Hu X."/>
            <person name="Sun X."/>
            <person name="Wang J."/>
            <person name="Zhao C."/>
            <person name="Wang Y."/>
            <person name="Wang D."/>
            <person name="Huang X."/>
            <person name="Wang R."/>
            <person name="Lv J."/>
            <person name="Li Y."/>
            <person name="Zhang Z."/>
            <person name="Liu B."/>
            <person name="Lu W."/>
            <person name="Hui Y."/>
            <person name="Liang J."/>
            <person name="Zhou Z."/>
            <person name="Hou R."/>
            <person name="Li X."/>
            <person name="Liu Y."/>
            <person name="Li H."/>
            <person name="Ning X."/>
            <person name="Lin Y."/>
            <person name="Zhao L."/>
            <person name="Xing Q."/>
            <person name="Dou J."/>
            <person name="Li Y."/>
            <person name="Mao J."/>
            <person name="Guo H."/>
            <person name="Dou H."/>
            <person name="Li T."/>
            <person name="Mu C."/>
            <person name="Jiang W."/>
            <person name="Fu Q."/>
            <person name="Fu X."/>
            <person name="Miao Y."/>
            <person name="Liu J."/>
            <person name="Yu Q."/>
            <person name="Li R."/>
            <person name="Liao H."/>
            <person name="Li X."/>
            <person name="Kong Y."/>
            <person name="Jiang Z."/>
            <person name="Chourrout D."/>
            <person name="Li R."/>
            <person name="Bao Z."/>
        </authorList>
    </citation>
    <scope>NUCLEOTIDE SEQUENCE [LARGE SCALE GENOMIC DNA]</scope>
    <source>
        <strain evidence="1 2">PY_sf001</strain>
    </source>
</reference>
<evidence type="ECO:0000313" key="1">
    <source>
        <dbReference type="EMBL" id="OWF48696.1"/>
    </source>
</evidence>
<protein>
    <submittedName>
        <fullName evidence="1">Uncharacterized protein</fullName>
    </submittedName>
</protein>